<feature type="region of interest" description="Disordered" evidence="1">
    <location>
        <begin position="237"/>
        <end position="259"/>
    </location>
</feature>
<dbReference type="SUPFAM" id="SSF53335">
    <property type="entry name" value="S-adenosyl-L-methionine-dependent methyltransferases"/>
    <property type="match status" value="1"/>
</dbReference>
<dbReference type="Gene3D" id="3.40.50.150">
    <property type="entry name" value="Vaccinia Virus protein VP39"/>
    <property type="match status" value="1"/>
</dbReference>
<dbReference type="RefSeq" id="WP_031176075.1">
    <property type="nucleotide sequence ID" value="NZ_BBQG01000013.1"/>
</dbReference>
<dbReference type="GeneID" id="75185878"/>
<reference evidence="3 4" key="1">
    <citation type="submission" date="2018-10" db="EMBL/GenBank/DDBJ databases">
        <title>Isolation of pseudouridimycin from Streptomyces albus DSM 40763.</title>
        <authorList>
            <person name="Rosenqvist P."/>
            <person name="Metsae-Ketelae M."/>
            <person name="Virta P."/>
        </authorList>
    </citation>
    <scope>NUCLEOTIDE SEQUENCE [LARGE SCALE GENOMIC DNA]</scope>
    <source>
        <strain evidence="3 4">DSM 40763</strain>
    </source>
</reference>
<dbReference type="CDD" id="cd02440">
    <property type="entry name" value="AdoMet_MTases"/>
    <property type="match status" value="1"/>
</dbReference>
<accession>A0A8H1QSK8</accession>
<comment type="caution">
    <text evidence="3">The sequence shown here is derived from an EMBL/GenBank/DDBJ whole genome shotgun (WGS) entry which is preliminary data.</text>
</comment>
<dbReference type="GO" id="GO:0008168">
    <property type="term" value="F:methyltransferase activity"/>
    <property type="evidence" value="ECO:0007669"/>
    <property type="project" value="UniProtKB-KW"/>
</dbReference>
<dbReference type="Pfam" id="PF13649">
    <property type="entry name" value="Methyltransf_25"/>
    <property type="match status" value="1"/>
</dbReference>
<keyword evidence="3" id="KW-0808">Transferase</keyword>
<evidence type="ECO:0000313" key="3">
    <source>
        <dbReference type="EMBL" id="TGG83946.1"/>
    </source>
</evidence>
<dbReference type="Proteomes" id="UP000298111">
    <property type="component" value="Unassembled WGS sequence"/>
</dbReference>
<evidence type="ECO:0000313" key="4">
    <source>
        <dbReference type="Proteomes" id="UP000298111"/>
    </source>
</evidence>
<dbReference type="EMBL" id="RCIY01000053">
    <property type="protein sequence ID" value="TGG83946.1"/>
    <property type="molecule type" value="Genomic_DNA"/>
</dbReference>
<name>A0A8H1QSK8_9ACTN</name>
<feature type="domain" description="Methyltransferase" evidence="2">
    <location>
        <begin position="54"/>
        <end position="152"/>
    </location>
</feature>
<proteinExistence type="predicted"/>
<dbReference type="GO" id="GO:0032259">
    <property type="term" value="P:methylation"/>
    <property type="evidence" value="ECO:0007669"/>
    <property type="project" value="UniProtKB-KW"/>
</dbReference>
<protein>
    <submittedName>
        <fullName evidence="3">Class I SAM-dependent methyltransferase</fullName>
    </submittedName>
</protein>
<dbReference type="InterPro" id="IPR041698">
    <property type="entry name" value="Methyltransf_25"/>
</dbReference>
<sequence>MTSAVSTAVEHYDRLLAEHYTWMIGGDVGQLAERQAGLFTELGLAPSAEGTTAVDLGCGPGAQTLALARLGFAPVLAVDTSRELLDELARHTRGSTAVRPVHGDLRTVLPQAVAPGTAGAVVCMGDTLPHLPARSDIPVLLGDIARALCPGGHFVAAYRDLTGELHGTDRFIPVRADADRILTCFLEYRDEETVTVHDVLHTRTGASWQMRAGSYPKLRIGPSWLAGQCREAGLRVRSDTTGPGGMRLLHADKPSPASS</sequence>
<organism evidence="3 4">
    <name type="scientific">Streptomyces albus</name>
    <dbReference type="NCBI Taxonomy" id="1888"/>
    <lineage>
        <taxon>Bacteria</taxon>
        <taxon>Bacillati</taxon>
        <taxon>Actinomycetota</taxon>
        <taxon>Actinomycetes</taxon>
        <taxon>Kitasatosporales</taxon>
        <taxon>Streptomycetaceae</taxon>
        <taxon>Streptomyces</taxon>
    </lineage>
</organism>
<keyword evidence="3" id="KW-0489">Methyltransferase</keyword>
<evidence type="ECO:0000256" key="1">
    <source>
        <dbReference type="SAM" id="MobiDB-lite"/>
    </source>
</evidence>
<dbReference type="AlphaFoldDB" id="A0A8H1QSK8"/>
<gene>
    <name evidence="3" type="ORF">D8771_13715</name>
</gene>
<dbReference type="InterPro" id="IPR029063">
    <property type="entry name" value="SAM-dependent_MTases_sf"/>
</dbReference>
<evidence type="ECO:0000259" key="2">
    <source>
        <dbReference type="Pfam" id="PF13649"/>
    </source>
</evidence>